<proteinExistence type="inferred from homology"/>
<dbReference type="GO" id="GO:0045892">
    <property type="term" value="P:negative regulation of DNA-templated transcription"/>
    <property type="evidence" value="ECO:0007669"/>
    <property type="project" value="UniProtKB-UniRule"/>
</dbReference>
<dbReference type="GO" id="GO:0003677">
    <property type="term" value="F:DNA binding"/>
    <property type="evidence" value="ECO:0007669"/>
    <property type="project" value="InterPro"/>
</dbReference>
<evidence type="ECO:0000313" key="8">
    <source>
        <dbReference type="Proteomes" id="UP000004115"/>
    </source>
</evidence>
<comment type="caution">
    <text evidence="7">The sequence shown here is derived from an EMBL/GenBank/DDBJ whole genome shotgun (WGS) entry which is preliminary data.</text>
</comment>
<keyword evidence="8" id="KW-1185">Reference proteome</keyword>
<dbReference type="InterPro" id="IPR023120">
    <property type="entry name" value="WHTH_transcript_rep_HrcA_IDD"/>
</dbReference>
<dbReference type="NCBIfam" id="TIGR00331">
    <property type="entry name" value="hrcA"/>
    <property type="match status" value="1"/>
</dbReference>
<keyword evidence="4 5" id="KW-0804">Transcription</keyword>
<dbReference type="HOGENOM" id="CLU_050019_1_0_9"/>
<sequence>MLIKRGDQMLTERQELILETIINDFTQTHEPVGSKTVMLQLPIKVSSATIRNEMVVLEDFGFLEKTHSSSGRVPSASGYRYYLDYLVDPIEISDSVYHQIINQLDQPFHQVNEIIEEATKILSDLTNYTAFAAGPENIDIYITGFRIVPLSANRVMAILVTDDGNVQNQIYTLPHHTSGDEVEKAVALINKQLIGKTLTDVNSGCLNQIAKELVSRGSATIFLDLLQDVIKDAASEQMYVNGQINLLNNSGINDLNKLRSLYQLIDQKQLMSDFIGFDTNQIINHNSHTNVRVHLGSEMPSKLLEDCSLLTVDYSVGKHGTGTIALLGPSNMPYSQMIGLLEYFRNELANKLLEYYGDFK</sequence>
<dbReference type="Proteomes" id="UP000004115">
    <property type="component" value="Unassembled WGS sequence"/>
</dbReference>
<dbReference type="SUPFAM" id="SSF46785">
    <property type="entry name" value="Winged helix' DNA-binding domain"/>
    <property type="match status" value="1"/>
</dbReference>
<protein>
    <recommendedName>
        <fullName evidence="5">Heat-inducible transcription repressor HrcA</fullName>
    </recommendedName>
</protein>
<dbReference type="InterPro" id="IPR021153">
    <property type="entry name" value="HrcA_C"/>
</dbReference>
<keyword evidence="3 5" id="KW-0346">Stress response</keyword>
<evidence type="ECO:0000256" key="1">
    <source>
        <dbReference type="ARBA" id="ARBA00022491"/>
    </source>
</evidence>
<reference evidence="7 8" key="1">
    <citation type="submission" date="2009-09" db="EMBL/GenBank/DDBJ databases">
        <authorList>
            <person name="Qin X."/>
            <person name="Bachman B."/>
            <person name="Battles P."/>
            <person name="Bell A."/>
            <person name="Bess C."/>
            <person name="Bickham C."/>
            <person name="Chaboub L."/>
            <person name="Chen D."/>
            <person name="Coyle M."/>
            <person name="Deiros D.R."/>
            <person name="Dinh H."/>
            <person name="Forbes L."/>
            <person name="Fowler G."/>
            <person name="Francisco L."/>
            <person name="Fu Q."/>
            <person name="Gubbala S."/>
            <person name="Hale W."/>
            <person name="Han Y."/>
            <person name="Hemphill L."/>
            <person name="Highlander S.K."/>
            <person name="Hirani K."/>
            <person name="Hogues M."/>
            <person name="Jackson L."/>
            <person name="Jakkamsetti A."/>
            <person name="Javaid M."/>
            <person name="Jiang H."/>
            <person name="Korchina V."/>
            <person name="Kovar C."/>
            <person name="Lara F."/>
            <person name="Lee S."/>
            <person name="Mata R."/>
            <person name="Mathew T."/>
            <person name="Moen C."/>
            <person name="Morales K."/>
            <person name="Munidasa M."/>
            <person name="Nazareth L."/>
            <person name="Ngo R."/>
            <person name="Nguyen L."/>
            <person name="Okwuonu G."/>
            <person name="Ongeri F."/>
            <person name="Patil S."/>
            <person name="Petrosino J."/>
            <person name="Pham C."/>
            <person name="Pham P."/>
            <person name="Pu L.-L."/>
            <person name="Puazo M."/>
            <person name="Raj R."/>
            <person name="Reid J."/>
            <person name="Rouhana J."/>
            <person name="Saada N."/>
            <person name="Shang Y."/>
            <person name="Simmons D."/>
            <person name="Thornton R."/>
            <person name="Warren J."/>
            <person name="Weissenberger G."/>
            <person name="Zhang J."/>
            <person name="Zhang L."/>
            <person name="Zhou C."/>
            <person name="Zhu D."/>
            <person name="Muzny D."/>
            <person name="Worley K."/>
            <person name="Gibbs R."/>
        </authorList>
    </citation>
    <scope>NUCLEOTIDE SEQUENCE [LARGE SCALE GENOMIC DNA]</scope>
    <source>
        <strain evidence="7 8">DSM 13335</strain>
    </source>
</reference>
<dbReference type="Pfam" id="PF01628">
    <property type="entry name" value="HrcA"/>
    <property type="match status" value="1"/>
</dbReference>
<organism evidence="7 8">
    <name type="scientific">Lactobacillus iners DSM 13335</name>
    <dbReference type="NCBI Taxonomy" id="525328"/>
    <lineage>
        <taxon>Bacteria</taxon>
        <taxon>Bacillati</taxon>
        <taxon>Bacillota</taxon>
        <taxon>Bacilli</taxon>
        <taxon>Lactobacillales</taxon>
        <taxon>Lactobacillaceae</taxon>
        <taxon>Lactobacillus</taxon>
    </lineage>
</organism>
<comment type="similarity">
    <text evidence="5">Belongs to the HrcA family.</text>
</comment>
<dbReference type="InterPro" id="IPR036388">
    <property type="entry name" value="WH-like_DNA-bd_sf"/>
</dbReference>
<accession>C8PAV7</accession>
<dbReference type="Gene3D" id="3.30.390.60">
    <property type="entry name" value="Heat-inducible transcription repressor hrca homolog, domain 3"/>
    <property type="match status" value="1"/>
</dbReference>
<comment type="function">
    <text evidence="5">Negative regulator of class I heat shock genes (grpE-dnaK-dnaJ and groELS operons). Prevents heat-shock induction of these operons.</text>
</comment>
<dbReference type="InterPro" id="IPR036390">
    <property type="entry name" value="WH_DNA-bd_sf"/>
</dbReference>
<dbReference type="HAMAP" id="MF_00081">
    <property type="entry name" value="HrcA"/>
    <property type="match status" value="1"/>
</dbReference>
<dbReference type="PIRSF" id="PIRSF005485">
    <property type="entry name" value="HrcA"/>
    <property type="match status" value="1"/>
</dbReference>
<keyword evidence="2 5" id="KW-0805">Transcription regulation</keyword>
<dbReference type="SUPFAM" id="SSF55781">
    <property type="entry name" value="GAF domain-like"/>
    <property type="match status" value="1"/>
</dbReference>
<name>C8PAV7_9LACO</name>
<evidence type="ECO:0000256" key="3">
    <source>
        <dbReference type="ARBA" id="ARBA00023016"/>
    </source>
</evidence>
<keyword evidence="1 5" id="KW-0678">Repressor</keyword>
<evidence type="ECO:0000256" key="4">
    <source>
        <dbReference type="ARBA" id="ARBA00023163"/>
    </source>
</evidence>
<evidence type="ECO:0000313" key="7">
    <source>
        <dbReference type="EMBL" id="EEW52596.1"/>
    </source>
</evidence>
<dbReference type="Gene3D" id="1.10.10.10">
    <property type="entry name" value="Winged helix-like DNA-binding domain superfamily/Winged helix DNA-binding domain"/>
    <property type="match status" value="1"/>
</dbReference>
<dbReference type="EMBL" id="ACLN01000003">
    <property type="protein sequence ID" value="EEW52596.1"/>
    <property type="molecule type" value="Genomic_DNA"/>
</dbReference>
<dbReference type="Gene3D" id="3.30.450.40">
    <property type="match status" value="1"/>
</dbReference>
<dbReference type="PANTHER" id="PTHR34824:SF1">
    <property type="entry name" value="HEAT-INDUCIBLE TRANSCRIPTION REPRESSOR HRCA"/>
    <property type="match status" value="1"/>
</dbReference>
<feature type="domain" description="Heat-inducible transcription repressor HrcA C-terminal" evidence="6">
    <location>
        <begin position="113"/>
        <end position="338"/>
    </location>
</feature>
<evidence type="ECO:0000256" key="5">
    <source>
        <dbReference type="HAMAP-Rule" id="MF_00081"/>
    </source>
</evidence>
<gene>
    <name evidence="5 7" type="primary">hrcA</name>
    <name evidence="7" type="ORF">HMPREF0520_0227</name>
</gene>
<dbReference type="PANTHER" id="PTHR34824">
    <property type="entry name" value="HEAT-INDUCIBLE TRANSCRIPTION REPRESSOR HRCA"/>
    <property type="match status" value="1"/>
</dbReference>
<dbReference type="AlphaFoldDB" id="C8PAV7"/>
<evidence type="ECO:0000259" key="6">
    <source>
        <dbReference type="Pfam" id="PF01628"/>
    </source>
</evidence>
<dbReference type="InterPro" id="IPR002571">
    <property type="entry name" value="HrcA"/>
</dbReference>
<evidence type="ECO:0000256" key="2">
    <source>
        <dbReference type="ARBA" id="ARBA00023015"/>
    </source>
</evidence>
<dbReference type="InterPro" id="IPR029016">
    <property type="entry name" value="GAF-like_dom_sf"/>
</dbReference>